<dbReference type="Gene3D" id="2.130.10.10">
    <property type="entry name" value="YVTN repeat-like/Quinoprotein amine dehydrogenase"/>
    <property type="match status" value="2"/>
</dbReference>
<dbReference type="InterPro" id="IPR050687">
    <property type="entry name" value="Dynein_IC"/>
</dbReference>
<name>A0AA88XZN4_PINIB</name>
<dbReference type="InterPro" id="IPR001680">
    <property type="entry name" value="WD40_rpt"/>
</dbReference>
<evidence type="ECO:0000256" key="2">
    <source>
        <dbReference type="ARBA" id="ARBA00022490"/>
    </source>
</evidence>
<dbReference type="GO" id="GO:0045503">
    <property type="term" value="F:dynein light chain binding"/>
    <property type="evidence" value="ECO:0007669"/>
    <property type="project" value="TreeGrafter"/>
</dbReference>
<gene>
    <name evidence="5" type="ORF">FSP39_007461</name>
</gene>
<evidence type="ECO:0008006" key="7">
    <source>
        <dbReference type="Google" id="ProtNLM"/>
    </source>
</evidence>
<dbReference type="AlphaFoldDB" id="A0AA88XZN4"/>
<reference evidence="5" key="1">
    <citation type="submission" date="2019-08" db="EMBL/GenBank/DDBJ databases">
        <title>The improved chromosome-level genome for the pearl oyster Pinctada fucata martensii using PacBio sequencing and Hi-C.</title>
        <authorList>
            <person name="Zheng Z."/>
        </authorList>
    </citation>
    <scope>NUCLEOTIDE SEQUENCE</scope>
    <source>
        <strain evidence="5">ZZ-2019</strain>
        <tissue evidence="5">Adductor muscle</tissue>
    </source>
</reference>
<dbReference type="InterPro" id="IPR015943">
    <property type="entry name" value="WD40/YVTN_repeat-like_dom_sf"/>
</dbReference>
<dbReference type="Pfam" id="PF00400">
    <property type="entry name" value="WD40"/>
    <property type="match status" value="2"/>
</dbReference>
<organism evidence="5 6">
    <name type="scientific">Pinctada imbricata</name>
    <name type="common">Atlantic pearl-oyster</name>
    <name type="synonym">Pinctada martensii</name>
    <dbReference type="NCBI Taxonomy" id="66713"/>
    <lineage>
        <taxon>Eukaryota</taxon>
        <taxon>Metazoa</taxon>
        <taxon>Spiralia</taxon>
        <taxon>Lophotrochozoa</taxon>
        <taxon>Mollusca</taxon>
        <taxon>Bivalvia</taxon>
        <taxon>Autobranchia</taxon>
        <taxon>Pteriomorphia</taxon>
        <taxon>Pterioida</taxon>
        <taxon>Pterioidea</taxon>
        <taxon>Pteriidae</taxon>
        <taxon>Pinctada</taxon>
    </lineage>
</organism>
<keyword evidence="4" id="KW-0677">Repeat</keyword>
<dbReference type="PANTHER" id="PTHR12442">
    <property type="entry name" value="DYNEIN INTERMEDIATE CHAIN"/>
    <property type="match status" value="1"/>
</dbReference>
<evidence type="ECO:0000256" key="1">
    <source>
        <dbReference type="ARBA" id="ARBA00004496"/>
    </source>
</evidence>
<comment type="caution">
    <text evidence="5">The sequence shown here is derived from an EMBL/GenBank/DDBJ whole genome shotgun (WGS) entry which is preliminary data.</text>
</comment>
<evidence type="ECO:0000256" key="4">
    <source>
        <dbReference type="ARBA" id="ARBA00022737"/>
    </source>
</evidence>
<comment type="subcellular location">
    <subcellularLocation>
        <location evidence="1">Cytoplasm</location>
    </subcellularLocation>
</comment>
<proteinExistence type="predicted"/>
<dbReference type="SMART" id="SM00320">
    <property type="entry name" value="WD40"/>
    <property type="match status" value="6"/>
</dbReference>
<evidence type="ECO:0000313" key="6">
    <source>
        <dbReference type="Proteomes" id="UP001186944"/>
    </source>
</evidence>
<dbReference type="GO" id="GO:0005868">
    <property type="term" value="C:cytoplasmic dynein complex"/>
    <property type="evidence" value="ECO:0007669"/>
    <property type="project" value="TreeGrafter"/>
</dbReference>
<keyword evidence="6" id="KW-1185">Reference proteome</keyword>
<dbReference type="GO" id="GO:0097014">
    <property type="term" value="C:ciliary plasm"/>
    <property type="evidence" value="ECO:0007669"/>
    <property type="project" value="TreeGrafter"/>
</dbReference>
<dbReference type="PANTHER" id="PTHR12442:SF26">
    <property type="entry name" value="CYTOPLASMIC DYNEIN 2 INTERMEDIATE CHAIN 2"/>
    <property type="match status" value="1"/>
</dbReference>
<sequence length="572" mass="64569">MFSEHLTFYNVVTKSNKTFKRSKFRNIFTDFFVRVRFTCYKRDVHSGIQFARAVVDVNNCGRNILNIYVPGEMFTDKVLESVTFKSNWKKERSLTSSGCQTSELFFEEKASQSVKRRDAKVQTEDEGDKFFGLAEDKSGGLGEFLRQVEPFMSKVLEKNWKSRAFDDYTVATEEDSSSVTCAHRLTNTELNSEFQITSLSWNSTGAVIAAAYGRYDHEDWCTHKSSLCTWNLDKRNMNENKPDTTLELSCCLMCVAFHPANPAIIAGGNYNGVVILWDLSREDDMLLTTSGLGDDSHREPVSKLVWIPDPTSSKKNRYALMSVSADGKMLLWRIDRKTKQLELHDGFILMNQSLPKQLRKSRNMRGDKEVGVTCISYNCDDKETFLVGSEPGAVFKCSMHAHGEPAGSHVISSVPLKSPVTFTYLHHHGPVYSAEFSPFHRNAFITSAMDQTIRLYSMLQVQPILTIEPGEGFIYSTKWSPVRPTLMAATTETGYLLLYDLRQNQPVPVQKLEASTNKAPTFTCQFNPKQTNLIATGDGAGYIQIFRLSDELKTSAPKELERISALVDIAVE</sequence>
<keyword evidence="3" id="KW-0853">WD repeat</keyword>
<accession>A0AA88XZN4</accession>
<dbReference type="EMBL" id="VSWD01000008">
    <property type="protein sequence ID" value="KAK3094883.1"/>
    <property type="molecule type" value="Genomic_DNA"/>
</dbReference>
<dbReference type="SUPFAM" id="SSF50978">
    <property type="entry name" value="WD40 repeat-like"/>
    <property type="match status" value="1"/>
</dbReference>
<dbReference type="InterPro" id="IPR036322">
    <property type="entry name" value="WD40_repeat_dom_sf"/>
</dbReference>
<protein>
    <recommendedName>
        <fullName evidence="7">WD repeat-containing protein 34</fullName>
    </recommendedName>
</protein>
<evidence type="ECO:0000313" key="5">
    <source>
        <dbReference type="EMBL" id="KAK3094883.1"/>
    </source>
</evidence>
<keyword evidence="2" id="KW-0963">Cytoplasm</keyword>
<dbReference type="Proteomes" id="UP001186944">
    <property type="component" value="Unassembled WGS sequence"/>
</dbReference>
<dbReference type="GO" id="GO:0042073">
    <property type="term" value="P:intraciliary transport"/>
    <property type="evidence" value="ECO:0007669"/>
    <property type="project" value="TreeGrafter"/>
</dbReference>
<evidence type="ECO:0000256" key="3">
    <source>
        <dbReference type="ARBA" id="ARBA00022574"/>
    </source>
</evidence>
<dbReference type="GO" id="GO:0045504">
    <property type="term" value="F:dynein heavy chain binding"/>
    <property type="evidence" value="ECO:0007669"/>
    <property type="project" value="TreeGrafter"/>
</dbReference>